<name>A0AAV5WPD3_9BILA</name>
<dbReference type="Proteomes" id="UP001432322">
    <property type="component" value="Unassembled WGS sequence"/>
</dbReference>
<accession>A0AAV5WPD3</accession>
<feature type="non-terminal residue" evidence="1">
    <location>
        <position position="1"/>
    </location>
</feature>
<comment type="caution">
    <text evidence="1">The sequence shown here is derived from an EMBL/GenBank/DDBJ whole genome shotgun (WGS) entry which is preliminary data.</text>
</comment>
<dbReference type="EMBL" id="BTSY01000006">
    <property type="protein sequence ID" value="GMT33994.1"/>
    <property type="molecule type" value="Genomic_DNA"/>
</dbReference>
<evidence type="ECO:0000313" key="2">
    <source>
        <dbReference type="Proteomes" id="UP001432322"/>
    </source>
</evidence>
<evidence type="ECO:0000313" key="1">
    <source>
        <dbReference type="EMBL" id="GMT33994.1"/>
    </source>
</evidence>
<dbReference type="AlphaFoldDB" id="A0AAV5WPD3"/>
<keyword evidence="2" id="KW-1185">Reference proteome</keyword>
<organism evidence="1 2">
    <name type="scientific">Pristionchus fissidentatus</name>
    <dbReference type="NCBI Taxonomy" id="1538716"/>
    <lineage>
        <taxon>Eukaryota</taxon>
        <taxon>Metazoa</taxon>
        <taxon>Ecdysozoa</taxon>
        <taxon>Nematoda</taxon>
        <taxon>Chromadorea</taxon>
        <taxon>Rhabditida</taxon>
        <taxon>Rhabditina</taxon>
        <taxon>Diplogasteromorpha</taxon>
        <taxon>Diplogasteroidea</taxon>
        <taxon>Neodiplogasteridae</taxon>
        <taxon>Pristionchus</taxon>
    </lineage>
</organism>
<protein>
    <submittedName>
        <fullName evidence="1">Uncharacterized protein</fullName>
    </submittedName>
</protein>
<sequence>KGLRKLDQLNKDLSNGKGKPEAIILVTKKDFKIKDNLGPIKTHGKKLITVAIDEPVPTLDNLVADPRNLFVLKGNDDLNPVFNRAEEILRDPSNPFPGK</sequence>
<gene>
    <name evidence="1" type="ORF">PFISCL1PPCAC_25291</name>
</gene>
<reference evidence="1" key="1">
    <citation type="submission" date="2023-10" db="EMBL/GenBank/DDBJ databases">
        <title>Genome assembly of Pristionchus species.</title>
        <authorList>
            <person name="Yoshida K."/>
            <person name="Sommer R.J."/>
        </authorList>
    </citation>
    <scope>NUCLEOTIDE SEQUENCE</scope>
    <source>
        <strain evidence="1">RS5133</strain>
    </source>
</reference>
<proteinExistence type="predicted"/>